<organism evidence="1 2">
    <name type="scientific">Spiroplasma culicicola AES-1</name>
    <dbReference type="NCBI Taxonomy" id="1276246"/>
    <lineage>
        <taxon>Bacteria</taxon>
        <taxon>Bacillati</taxon>
        <taxon>Mycoplasmatota</taxon>
        <taxon>Mollicutes</taxon>
        <taxon>Entomoplasmatales</taxon>
        <taxon>Spiroplasmataceae</taxon>
        <taxon>Spiroplasma</taxon>
    </lineage>
</organism>
<sequence>MDVNIDKYWKTVGVEMLLSYAQLLNINTSEEEMYDMVFEEEYNTEEAYDYFEPKLIACAKAWDIIRNTILKYWENPTIAQEPEFVTNAMKQFHDVLNVTGEYCKYFDSKSEVGKTFLKDFMLMRTDMLKATSINSFCEYLLIFVLKCLQTIESNITIYEYIAYWAQGAILFKGFKPIIFKERHELLEFINKMNIVAKRLKAQKVAPKDWMSQNAVQEIVGELVLTSEEWTY</sequence>
<dbReference type="HOGENOM" id="CLU_1155810_0_0_14"/>
<dbReference type="OrthoDB" id="389192at2"/>
<dbReference type="AlphaFoldDB" id="W6AG01"/>
<name>W6AG01_9MOLU</name>
<protein>
    <submittedName>
        <fullName evidence="1">Uncharacterized protein</fullName>
    </submittedName>
</protein>
<accession>W6AG01</accession>
<evidence type="ECO:0000313" key="1">
    <source>
        <dbReference type="EMBL" id="AHI52639.1"/>
    </source>
</evidence>
<keyword evidence="2" id="KW-1185">Reference proteome</keyword>
<reference evidence="1 2" key="1">
    <citation type="journal article" date="2014" name="Genome Biol. Evol.">
        <title>Molecular evolution of the substrate utilization strategies and putative virulence factors in mosquito-associated Spiroplasma species.</title>
        <authorList>
            <person name="Chang T.H."/>
            <person name="Lo W.S."/>
            <person name="Ku C."/>
            <person name="Chen L.L."/>
            <person name="Kuo C.H."/>
        </authorList>
    </citation>
    <scope>NUCLEOTIDE SEQUENCE [LARGE SCALE GENOMIC DNA]</scope>
    <source>
        <strain evidence="1">AES-1</strain>
    </source>
</reference>
<dbReference type="RefSeq" id="WP_025362880.1">
    <property type="nucleotide sequence ID" value="NZ_CP006681.1"/>
</dbReference>
<dbReference type="EMBL" id="CP006681">
    <property type="protein sequence ID" value="AHI52639.1"/>
    <property type="molecule type" value="Genomic_DNA"/>
</dbReference>
<dbReference type="KEGG" id="scq:SCULI_v1c02980"/>
<dbReference type="PATRIC" id="fig|1276246.3.peg.297"/>
<dbReference type="STRING" id="1276246.SCULI_v1c02980"/>
<gene>
    <name evidence="1" type="ORF">SCULI_v1c02980</name>
</gene>
<evidence type="ECO:0000313" key="2">
    <source>
        <dbReference type="Proteomes" id="UP000019267"/>
    </source>
</evidence>
<proteinExistence type="predicted"/>
<dbReference type="Proteomes" id="UP000019267">
    <property type="component" value="Chromosome"/>
</dbReference>